<comment type="caution">
    <text evidence="1">The sequence shown here is derived from an EMBL/GenBank/DDBJ whole genome shotgun (WGS) entry which is preliminary data.</text>
</comment>
<protein>
    <submittedName>
        <fullName evidence="1">Uncharacterized protein</fullName>
    </submittedName>
</protein>
<proteinExistence type="predicted"/>
<reference evidence="1" key="1">
    <citation type="submission" date="2019-08" db="EMBL/GenBank/DDBJ databases">
        <authorList>
            <person name="Kucharzyk K."/>
            <person name="Murdoch R.W."/>
            <person name="Higgins S."/>
            <person name="Loffler F."/>
        </authorList>
    </citation>
    <scope>NUCLEOTIDE SEQUENCE</scope>
</reference>
<dbReference type="AlphaFoldDB" id="A0A644Z5J6"/>
<sequence length="172" mass="19009">MCIVARLEICGNIKFPVIGIFQLGIGIYPLVEQSVNGQCSSSSLSVSHTVEVNGRFLPAYPGRCYYLGCERHKPRIGIVVGRSGFGSHLPFQVVQTAQPASRTSVNHGLEHVEHLIGSRFAENLLHSGNKVGHHVSVRILDTGNQQRFNTNPAVDERRVRTGHLIHRSIIWP</sequence>
<accession>A0A644Z5J6</accession>
<dbReference type="EMBL" id="VSSQ01007529">
    <property type="protein sequence ID" value="MPM36195.1"/>
    <property type="molecule type" value="Genomic_DNA"/>
</dbReference>
<evidence type="ECO:0000313" key="1">
    <source>
        <dbReference type="EMBL" id="MPM36195.1"/>
    </source>
</evidence>
<organism evidence="1">
    <name type="scientific">bioreactor metagenome</name>
    <dbReference type="NCBI Taxonomy" id="1076179"/>
    <lineage>
        <taxon>unclassified sequences</taxon>
        <taxon>metagenomes</taxon>
        <taxon>ecological metagenomes</taxon>
    </lineage>
</organism>
<gene>
    <name evidence="1" type="ORF">SDC9_82790</name>
</gene>
<name>A0A644Z5J6_9ZZZZ</name>